<dbReference type="Gene3D" id="3.30.710.10">
    <property type="entry name" value="Potassium Channel Kv1.1, Chain A"/>
    <property type="match status" value="1"/>
</dbReference>
<dbReference type="InterPro" id="IPR011333">
    <property type="entry name" value="SKP1/BTB/POZ_sf"/>
</dbReference>
<dbReference type="STRING" id="180088.A0A1J8Q905"/>
<comment type="caution">
    <text evidence="2">The sequence shown here is derived from an EMBL/GenBank/DDBJ whole genome shotgun (WGS) entry which is preliminary data.</text>
</comment>
<reference evidence="2 3" key="1">
    <citation type="submission" date="2016-03" db="EMBL/GenBank/DDBJ databases">
        <title>Comparative genomics of the ectomycorrhizal sister species Rhizopogon vinicolor and Rhizopogon vesiculosus (Basidiomycota: Boletales) reveals a divergence of the mating type B locus.</title>
        <authorList>
            <person name="Mujic A.B."/>
            <person name="Kuo A."/>
            <person name="Tritt A."/>
            <person name="Lipzen A."/>
            <person name="Chen C."/>
            <person name="Johnson J."/>
            <person name="Sharma A."/>
            <person name="Barry K."/>
            <person name="Grigoriev I.V."/>
            <person name="Spatafora J.W."/>
        </authorList>
    </citation>
    <scope>NUCLEOTIDE SEQUENCE [LARGE SCALE GENOMIC DNA]</scope>
    <source>
        <strain evidence="2 3">AM-OR11-056</strain>
    </source>
</reference>
<proteinExistence type="predicted"/>
<accession>A0A1J8Q905</accession>
<evidence type="ECO:0000256" key="1">
    <source>
        <dbReference type="SAM" id="MobiDB-lite"/>
    </source>
</evidence>
<organism evidence="2 3">
    <name type="scientific">Rhizopogon vesiculosus</name>
    <dbReference type="NCBI Taxonomy" id="180088"/>
    <lineage>
        <taxon>Eukaryota</taxon>
        <taxon>Fungi</taxon>
        <taxon>Dikarya</taxon>
        <taxon>Basidiomycota</taxon>
        <taxon>Agaricomycotina</taxon>
        <taxon>Agaricomycetes</taxon>
        <taxon>Agaricomycetidae</taxon>
        <taxon>Boletales</taxon>
        <taxon>Suillineae</taxon>
        <taxon>Rhizopogonaceae</taxon>
        <taxon>Rhizopogon</taxon>
    </lineage>
</organism>
<dbReference type="Proteomes" id="UP000183567">
    <property type="component" value="Unassembled WGS sequence"/>
</dbReference>
<dbReference type="EMBL" id="LVVM01001996">
    <property type="protein sequence ID" value="OJA17477.1"/>
    <property type="molecule type" value="Genomic_DNA"/>
</dbReference>
<dbReference type="AlphaFoldDB" id="A0A1J8Q905"/>
<keyword evidence="3" id="KW-1185">Reference proteome</keyword>
<feature type="compositionally biased region" description="Polar residues" evidence="1">
    <location>
        <begin position="228"/>
        <end position="238"/>
    </location>
</feature>
<evidence type="ECO:0000313" key="2">
    <source>
        <dbReference type="EMBL" id="OJA17477.1"/>
    </source>
</evidence>
<dbReference type="OrthoDB" id="6359816at2759"/>
<gene>
    <name evidence="2" type="ORF">AZE42_03911</name>
</gene>
<protein>
    <recommendedName>
        <fullName evidence="4">BTB domain-containing protein</fullName>
    </recommendedName>
</protein>
<evidence type="ECO:0008006" key="4">
    <source>
        <dbReference type="Google" id="ProtNLM"/>
    </source>
</evidence>
<name>A0A1J8Q905_9AGAM</name>
<evidence type="ECO:0000313" key="3">
    <source>
        <dbReference type="Proteomes" id="UP000183567"/>
    </source>
</evidence>
<feature type="region of interest" description="Disordered" evidence="1">
    <location>
        <begin position="228"/>
        <end position="259"/>
    </location>
</feature>
<sequence>MSPVPLKRPGFLNRPSKCHLFFSSSDCPIAWRVAPVKVTVTFPSHPDTHVGDFSTTLGDDKCRLTSRCIDDLGDALISLEVAFIDLPTPNLFGRLGGVDLVPDALVIASAEEASTPQARAALRTLGKSLKTGKSFDIIFQAYTCRLSRGKVTIPSPVYANTTVLQETALLPDFSAEENLDFDFASLFELPEHDILPFTSEYEYESDSDLDGEEGDNLIAIQPMKELTTGSGEASASHNQRSHTPTHDPPPKDTTDSGSISSFSSFEAEFESMKSGSRVVLVKGVAWKTWHAFVYYCYTGIINFSGLRSQVTTEATHQSSSNDGPPHCSPKSMYQLARKLRIDTLSQFAFEAIETRLSAANILDEAFSKFTARHDAIQEMELALLVNHRSKPHVLRGLPAKMEAVVMGNMPHAGPVLTALYQRIAQTPS</sequence>
<feature type="compositionally biased region" description="Basic and acidic residues" evidence="1">
    <location>
        <begin position="244"/>
        <end position="254"/>
    </location>
</feature>